<dbReference type="AlphaFoldDB" id="A0AAW2FD56"/>
<reference evidence="1 2" key="1">
    <citation type="submission" date="2023-03" db="EMBL/GenBank/DDBJ databases">
        <title>High recombination rates correlate with genetic variation in Cardiocondyla obscurior ants.</title>
        <authorList>
            <person name="Errbii M."/>
        </authorList>
    </citation>
    <scope>NUCLEOTIDE SEQUENCE [LARGE SCALE GENOMIC DNA]</scope>
    <source>
        <strain evidence="1">Alpha-2009</strain>
        <tissue evidence="1">Whole body</tissue>
    </source>
</reference>
<organism evidence="1 2">
    <name type="scientific">Cardiocondyla obscurior</name>
    <dbReference type="NCBI Taxonomy" id="286306"/>
    <lineage>
        <taxon>Eukaryota</taxon>
        <taxon>Metazoa</taxon>
        <taxon>Ecdysozoa</taxon>
        <taxon>Arthropoda</taxon>
        <taxon>Hexapoda</taxon>
        <taxon>Insecta</taxon>
        <taxon>Pterygota</taxon>
        <taxon>Neoptera</taxon>
        <taxon>Endopterygota</taxon>
        <taxon>Hymenoptera</taxon>
        <taxon>Apocrita</taxon>
        <taxon>Aculeata</taxon>
        <taxon>Formicoidea</taxon>
        <taxon>Formicidae</taxon>
        <taxon>Myrmicinae</taxon>
        <taxon>Cardiocondyla</taxon>
    </lineage>
</organism>
<accession>A0AAW2FD56</accession>
<comment type="caution">
    <text evidence="1">The sequence shown here is derived from an EMBL/GenBank/DDBJ whole genome shotgun (WGS) entry which is preliminary data.</text>
</comment>
<keyword evidence="2" id="KW-1185">Reference proteome</keyword>
<gene>
    <name evidence="1" type="ORF">PUN28_013231</name>
</gene>
<dbReference type="Proteomes" id="UP001430953">
    <property type="component" value="Unassembled WGS sequence"/>
</dbReference>
<name>A0AAW2FD56_9HYME</name>
<sequence>MMIMTLNARLEEAREEGSLGALTLEATSRYGGASRLPVACKPSRGYFRITLLRSVAETGWPNLRKATYPSPNLKVKYGYAVREFSARNDTRINYDDNAIMKSLRERESFYCAFYTVTKCIRHSLSFNVLSATYESGLQDRLLT</sequence>
<proteinExistence type="predicted"/>
<evidence type="ECO:0000313" key="1">
    <source>
        <dbReference type="EMBL" id="KAL0111882.1"/>
    </source>
</evidence>
<protein>
    <submittedName>
        <fullName evidence="1">Uncharacterized protein</fullName>
    </submittedName>
</protein>
<evidence type="ECO:0000313" key="2">
    <source>
        <dbReference type="Proteomes" id="UP001430953"/>
    </source>
</evidence>
<dbReference type="EMBL" id="JADYXP020000013">
    <property type="protein sequence ID" value="KAL0111882.1"/>
    <property type="molecule type" value="Genomic_DNA"/>
</dbReference>